<gene>
    <name evidence="2" type="ORF">GALMADRAFT_154365</name>
</gene>
<proteinExistence type="predicted"/>
<dbReference type="InterPro" id="IPR006073">
    <property type="entry name" value="GTP-bd"/>
</dbReference>
<evidence type="ECO:0000259" key="1">
    <source>
        <dbReference type="Pfam" id="PF01926"/>
    </source>
</evidence>
<dbReference type="Pfam" id="PF01926">
    <property type="entry name" value="MMR_HSR1"/>
    <property type="match status" value="1"/>
</dbReference>
<organism evidence="2 3">
    <name type="scientific">Galerina marginata (strain CBS 339.88)</name>
    <dbReference type="NCBI Taxonomy" id="685588"/>
    <lineage>
        <taxon>Eukaryota</taxon>
        <taxon>Fungi</taxon>
        <taxon>Dikarya</taxon>
        <taxon>Basidiomycota</taxon>
        <taxon>Agaricomycotina</taxon>
        <taxon>Agaricomycetes</taxon>
        <taxon>Agaricomycetidae</taxon>
        <taxon>Agaricales</taxon>
        <taxon>Agaricineae</taxon>
        <taxon>Strophariaceae</taxon>
        <taxon>Galerina</taxon>
    </lineage>
</organism>
<dbReference type="EMBL" id="KL142373">
    <property type="protein sequence ID" value="KDR79475.1"/>
    <property type="molecule type" value="Genomic_DNA"/>
</dbReference>
<sequence>MSNEKAEILILVMGATGVGKSYFINTLLKAKKMTVSRDLNSCTNNVDFGYVDTLEGYPHYRIALVDTPGFNDTDMGDYKILERITAWLKESYQQGAKLGGVIYLHDITAPRFDGPARRNLQTFWNTWGQKVPVVLGTTKGTLLLPGSEERQSQLVKSSEYWKPLIDKGAKVLPFDNSYESAYRFIDTILSGENLDALQQPVPQIHRDAEKYANLVRLHKKLVKAFFGLVRII</sequence>
<feature type="domain" description="G" evidence="1">
    <location>
        <begin position="10"/>
        <end position="109"/>
    </location>
</feature>
<evidence type="ECO:0000313" key="2">
    <source>
        <dbReference type="EMBL" id="KDR79475.1"/>
    </source>
</evidence>
<dbReference type="GO" id="GO:0005525">
    <property type="term" value="F:GTP binding"/>
    <property type="evidence" value="ECO:0007669"/>
    <property type="project" value="InterPro"/>
</dbReference>
<dbReference type="SUPFAM" id="SSF52540">
    <property type="entry name" value="P-loop containing nucleoside triphosphate hydrolases"/>
    <property type="match status" value="1"/>
</dbReference>
<accession>A0A067T8I2</accession>
<protein>
    <recommendedName>
        <fullName evidence="1">G domain-containing protein</fullName>
    </recommendedName>
</protein>
<dbReference type="HOGENOM" id="CLU_018003_0_1_1"/>
<dbReference type="STRING" id="685588.A0A067T8I2"/>
<dbReference type="AlphaFoldDB" id="A0A067T8I2"/>
<dbReference type="Proteomes" id="UP000027222">
    <property type="component" value="Unassembled WGS sequence"/>
</dbReference>
<dbReference type="InterPro" id="IPR027417">
    <property type="entry name" value="P-loop_NTPase"/>
</dbReference>
<dbReference type="CDD" id="cd00882">
    <property type="entry name" value="Ras_like_GTPase"/>
    <property type="match status" value="1"/>
</dbReference>
<dbReference type="Gene3D" id="3.40.50.300">
    <property type="entry name" value="P-loop containing nucleotide triphosphate hydrolases"/>
    <property type="match status" value="1"/>
</dbReference>
<reference evidence="3" key="1">
    <citation type="journal article" date="2014" name="Proc. Natl. Acad. Sci. U.S.A.">
        <title>Extensive sampling of basidiomycete genomes demonstrates inadequacy of the white-rot/brown-rot paradigm for wood decay fungi.</title>
        <authorList>
            <person name="Riley R."/>
            <person name="Salamov A.A."/>
            <person name="Brown D.W."/>
            <person name="Nagy L.G."/>
            <person name="Floudas D."/>
            <person name="Held B.W."/>
            <person name="Levasseur A."/>
            <person name="Lombard V."/>
            <person name="Morin E."/>
            <person name="Otillar R."/>
            <person name="Lindquist E.A."/>
            <person name="Sun H."/>
            <person name="LaButti K.M."/>
            <person name="Schmutz J."/>
            <person name="Jabbour D."/>
            <person name="Luo H."/>
            <person name="Baker S.E."/>
            <person name="Pisabarro A.G."/>
            <person name="Walton J.D."/>
            <person name="Blanchette R.A."/>
            <person name="Henrissat B."/>
            <person name="Martin F."/>
            <person name="Cullen D."/>
            <person name="Hibbett D.S."/>
            <person name="Grigoriev I.V."/>
        </authorList>
    </citation>
    <scope>NUCLEOTIDE SEQUENCE [LARGE SCALE GENOMIC DNA]</scope>
    <source>
        <strain evidence="3">CBS 339.88</strain>
    </source>
</reference>
<name>A0A067T8I2_GALM3</name>
<evidence type="ECO:0000313" key="3">
    <source>
        <dbReference type="Proteomes" id="UP000027222"/>
    </source>
</evidence>
<dbReference type="OrthoDB" id="8954335at2759"/>
<keyword evidence="3" id="KW-1185">Reference proteome</keyword>